<proteinExistence type="predicted"/>
<organism evidence="1 2">
    <name type="scientific">Panagrolaimus sp. JU765</name>
    <dbReference type="NCBI Taxonomy" id="591449"/>
    <lineage>
        <taxon>Eukaryota</taxon>
        <taxon>Metazoa</taxon>
        <taxon>Ecdysozoa</taxon>
        <taxon>Nematoda</taxon>
        <taxon>Chromadorea</taxon>
        <taxon>Rhabditida</taxon>
        <taxon>Tylenchina</taxon>
        <taxon>Panagrolaimomorpha</taxon>
        <taxon>Panagrolaimoidea</taxon>
        <taxon>Panagrolaimidae</taxon>
        <taxon>Panagrolaimus</taxon>
    </lineage>
</organism>
<dbReference type="Proteomes" id="UP000887576">
    <property type="component" value="Unplaced"/>
</dbReference>
<dbReference type="WBParaSite" id="JU765_v2.g18225.t1">
    <property type="protein sequence ID" value="JU765_v2.g18225.t1"/>
    <property type="gene ID" value="JU765_v2.g18225"/>
</dbReference>
<accession>A0AC34QPD5</accession>
<name>A0AC34QPD5_9BILA</name>
<protein>
    <submittedName>
        <fullName evidence="2">Uncharacterized protein</fullName>
    </submittedName>
</protein>
<evidence type="ECO:0000313" key="1">
    <source>
        <dbReference type="Proteomes" id="UP000887576"/>
    </source>
</evidence>
<reference evidence="2" key="1">
    <citation type="submission" date="2022-11" db="UniProtKB">
        <authorList>
            <consortium name="WormBaseParasite"/>
        </authorList>
    </citation>
    <scope>IDENTIFICATION</scope>
</reference>
<evidence type="ECO:0000313" key="2">
    <source>
        <dbReference type="WBParaSite" id="JU765_v2.g18225.t1"/>
    </source>
</evidence>
<sequence length="277" mass="32358">MASRGSKKRYYSNSDEEKDERDESPVASLGIDLVKFHALMQKLQDANLKASTYPTLTKEITKLIELNPDYSDFSEIVKDPEFSNNLKMLIHESLKIKNMDIGMLAKSVSAFISDGSTVKYYEGYPKIPRRAMDYYIASRKKDGDGLRELGVYRKEYTQLPENATAKFKKLGDQDRERCFEELTEFLERNRERLLDSHINFLNKRLATLSNTEQPDSTPNKKRRVAPKKKSAFDLYVAAYEQDYADMDEEKKLRKLQRRFEKLEDAERQVFERIAQKS</sequence>